<dbReference type="Gene3D" id="3.30.110.20">
    <property type="entry name" value="Alba-like domain"/>
    <property type="match status" value="1"/>
</dbReference>
<gene>
    <name evidence="5" type="ORF">COCHEDRAFT_1138437</name>
</gene>
<dbReference type="InterPro" id="IPR020241">
    <property type="entry name" value="RNase_P/MRP_Pop7_fungi"/>
</dbReference>
<dbReference type="Proteomes" id="UP000016936">
    <property type="component" value="Unassembled WGS sequence"/>
</dbReference>
<dbReference type="GO" id="GO:0003723">
    <property type="term" value="F:RNA binding"/>
    <property type="evidence" value="ECO:0007669"/>
    <property type="project" value="TreeGrafter"/>
</dbReference>
<dbReference type="STRING" id="701091.M2UPI6"/>
<evidence type="ECO:0000313" key="5">
    <source>
        <dbReference type="EMBL" id="EMD89822.1"/>
    </source>
</evidence>
<keyword evidence="6" id="KW-1185">Reference proteome</keyword>
<proteinExistence type="predicted"/>
<dbReference type="GO" id="GO:0000171">
    <property type="term" value="F:ribonuclease MRP activity"/>
    <property type="evidence" value="ECO:0007669"/>
    <property type="project" value="TreeGrafter"/>
</dbReference>
<feature type="region of interest" description="Disordered" evidence="4">
    <location>
        <begin position="244"/>
        <end position="266"/>
    </location>
</feature>
<feature type="compositionally biased region" description="Low complexity" evidence="4">
    <location>
        <begin position="41"/>
        <end position="53"/>
    </location>
</feature>
<dbReference type="GO" id="GO:0034965">
    <property type="term" value="P:intronic box C/D snoRNA processing"/>
    <property type="evidence" value="ECO:0007669"/>
    <property type="project" value="TreeGrafter"/>
</dbReference>
<dbReference type="GO" id="GO:0001682">
    <property type="term" value="P:tRNA 5'-leader removal"/>
    <property type="evidence" value="ECO:0007669"/>
    <property type="project" value="InterPro"/>
</dbReference>
<keyword evidence="2" id="KW-0819">tRNA processing</keyword>
<organism evidence="5 6">
    <name type="scientific">Cochliobolus heterostrophus (strain C5 / ATCC 48332 / race O)</name>
    <name type="common">Southern corn leaf blight fungus</name>
    <name type="synonym">Bipolaris maydis</name>
    <dbReference type="NCBI Taxonomy" id="701091"/>
    <lineage>
        <taxon>Eukaryota</taxon>
        <taxon>Fungi</taxon>
        <taxon>Dikarya</taxon>
        <taxon>Ascomycota</taxon>
        <taxon>Pezizomycotina</taxon>
        <taxon>Dothideomycetes</taxon>
        <taxon>Pleosporomycetidae</taxon>
        <taxon>Pleosporales</taxon>
        <taxon>Pleosporineae</taxon>
        <taxon>Pleosporaceae</taxon>
        <taxon>Bipolaris</taxon>
    </lineage>
</organism>
<dbReference type="HOGENOM" id="CLU_085444_0_1_1"/>
<dbReference type="AlphaFoldDB" id="M2UPI6"/>
<evidence type="ECO:0000256" key="2">
    <source>
        <dbReference type="ARBA" id="ARBA00022694"/>
    </source>
</evidence>
<dbReference type="InterPro" id="IPR036882">
    <property type="entry name" value="Alba-like_dom_sf"/>
</dbReference>
<protein>
    <submittedName>
        <fullName evidence="5">Uncharacterized protein</fullName>
    </submittedName>
</protein>
<dbReference type="Pfam" id="PF12328">
    <property type="entry name" value="Rpp20"/>
    <property type="match status" value="1"/>
</dbReference>
<dbReference type="PANTHER" id="PTHR28256">
    <property type="entry name" value="RIBONUCLEASES P/MRP PROTEIN SUBUNIT POP7"/>
    <property type="match status" value="1"/>
</dbReference>
<dbReference type="GO" id="GO:0004526">
    <property type="term" value="F:ribonuclease P activity"/>
    <property type="evidence" value="ECO:0007669"/>
    <property type="project" value="TreeGrafter"/>
</dbReference>
<dbReference type="PANTHER" id="PTHR28256:SF1">
    <property type="entry name" value="RIBONUCLEASES P_MRP PROTEIN SUBUNIT POP7"/>
    <property type="match status" value="1"/>
</dbReference>
<dbReference type="OrthoDB" id="5416589at2759"/>
<feature type="region of interest" description="Disordered" evidence="4">
    <location>
        <begin position="1"/>
        <end position="106"/>
    </location>
</feature>
<evidence type="ECO:0000256" key="3">
    <source>
        <dbReference type="ARBA" id="ARBA00023242"/>
    </source>
</evidence>
<evidence type="ECO:0000256" key="1">
    <source>
        <dbReference type="ARBA" id="ARBA00004123"/>
    </source>
</evidence>
<feature type="compositionally biased region" description="Polar residues" evidence="4">
    <location>
        <begin position="8"/>
        <end position="23"/>
    </location>
</feature>
<dbReference type="GO" id="GO:0000172">
    <property type="term" value="C:ribonuclease MRP complex"/>
    <property type="evidence" value="ECO:0007669"/>
    <property type="project" value="InterPro"/>
</dbReference>
<feature type="compositionally biased region" description="Polar residues" evidence="4">
    <location>
        <begin position="68"/>
        <end position="85"/>
    </location>
</feature>
<evidence type="ECO:0000313" key="6">
    <source>
        <dbReference type="Proteomes" id="UP000016936"/>
    </source>
</evidence>
<dbReference type="eggNOG" id="ENOG502SUA0">
    <property type="taxonomic scope" value="Eukaryota"/>
</dbReference>
<dbReference type="InterPro" id="IPR014612">
    <property type="entry name" value="Pop7/Rpp20"/>
</dbReference>
<comment type="subcellular location">
    <subcellularLocation>
        <location evidence="1">Nucleus</location>
    </subcellularLocation>
</comment>
<reference evidence="6" key="2">
    <citation type="journal article" date="2013" name="PLoS Genet.">
        <title>Comparative genome structure, secondary metabolite, and effector coding capacity across Cochliobolus pathogens.</title>
        <authorList>
            <person name="Condon B.J."/>
            <person name="Leng Y."/>
            <person name="Wu D."/>
            <person name="Bushley K.E."/>
            <person name="Ohm R.A."/>
            <person name="Otillar R."/>
            <person name="Martin J."/>
            <person name="Schackwitz W."/>
            <person name="Grimwood J."/>
            <person name="MohdZainudin N."/>
            <person name="Xue C."/>
            <person name="Wang R."/>
            <person name="Manning V.A."/>
            <person name="Dhillon B."/>
            <person name="Tu Z.J."/>
            <person name="Steffenson B.J."/>
            <person name="Salamov A."/>
            <person name="Sun H."/>
            <person name="Lowry S."/>
            <person name="LaButti K."/>
            <person name="Han J."/>
            <person name="Copeland A."/>
            <person name="Lindquist E."/>
            <person name="Barry K."/>
            <person name="Schmutz J."/>
            <person name="Baker S.E."/>
            <person name="Ciuffetti L.M."/>
            <person name="Grigoriev I.V."/>
            <person name="Zhong S."/>
            <person name="Turgeon B.G."/>
        </authorList>
    </citation>
    <scope>NUCLEOTIDE SEQUENCE [LARGE SCALE GENOMIC DNA]</scope>
    <source>
        <strain evidence="6">C5 / ATCC 48332 / race O</strain>
    </source>
</reference>
<dbReference type="EMBL" id="KB445578">
    <property type="protein sequence ID" value="EMD89822.1"/>
    <property type="molecule type" value="Genomic_DNA"/>
</dbReference>
<reference evidence="5 6" key="1">
    <citation type="journal article" date="2012" name="PLoS Pathog.">
        <title>Diverse lifestyles and strategies of plant pathogenesis encoded in the genomes of eighteen Dothideomycetes fungi.</title>
        <authorList>
            <person name="Ohm R.A."/>
            <person name="Feau N."/>
            <person name="Henrissat B."/>
            <person name="Schoch C.L."/>
            <person name="Horwitz B.A."/>
            <person name="Barry K.W."/>
            <person name="Condon B.J."/>
            <person name="Copeland A.C."/>
            <person name="Dhillon B."/>
            <person name="Glaser F."/>
            <person name="Hesse C.N."/>
            <person name="Kosti I."/>
            <person name="LaButti K."/>
            <person name="Lindquist E.A."/>
            <person name="Lucas S."/>
            <person name="Salamov A.A."/>
            <person name="Bradshaw R.E."/>
            <person name="Ciuffetti L."/>
            <person name="Hamelin R.C."/>
            <person name="Kema G.H.J."/>
            <person name="Lawrence C."/>
            <person name="Scott J.A."/>
            <person name="Spatafora J.W."/>
            <person name="Turgeon B.G."/>
            <person name="de Wit P.J.G.M."/>
            <person name="Zhong S."/>
            <person name="Goodwin S.B."/>
            <person name="Grigoriev I.V."/>
        </authorList>
    </citation>
    <scope>NUCLEOTIDE SEQUENCE [LARGE SCALE GENOMIC DNA]</scope>
    <source>
        <strain evidence="6">C5 / ATCC 48332 / race O</strain>
    </source>
</reference>
<name>M2UPI6_COCH5</name>
<sequence>MAGKKRSVNGQVKVQTQSASAAQDITMIDATPPCGQPQPPSSKTTSSPSTTAAGKEKAAAPQKPTKKGQPNSKPAAQPSTRNPTTRSKRQKLAKLPPNAKVSKRPLFHPALPTPFASSQHPKVLYITASSPYISALKRVRKLLAQVSQRHKQSVSAREKTLGRARFAEANGKLDARMVEREIAGEAARKRGADGGAGGGEEVYLKATGRAIPRALEIGLYFQAEADCRVRIEMGSVSAVDDVEVSVQGEQQGREEGGGGDDEIPETRLRMVSSVSVSIGLK</sequence>
<accession>M2UPI6</accession>
<dbReference type="OMA" id="STKSPFM"/>
<keyword evidence="3" id="KW-0539">Nucleus</keyword>
<dbReference type="GO" id="GO:0005655">
    <property type="term" value="C:nucleolar ribonuclease P complex"/>
    <property type="evidence" value="ECO:0007669"/>
    <property type="project" value="InterPro"/>
</dbReference>
<dbReference type="GO" id="GO:0006364">
    <property type="term" value="P:rRNA processing"/>
    <property type="evidence" value="ECO:0007669"/>
    <property type="project" value="TreeGrafter"/>
</dbReference>
<dbReference type="GO" id="GO:0000294">
    <property type="term" value="P:nuclear-transcribed mRNA catabolic process, RNase MRP-dependent"/>
    <property type="evidence" value="ECO:0007669"/>
    <property type="project" value="TreeGrafter"/>
</dbReference>
<evidence type="ECO:0000256" key="4">
    <source>
        <dbReference type="SAM" id="MobiDB-lite"/>
    </source>
</evidence>